<keyword evidence="1" id="KW-0547">Nucleotide-binding</keyword>
<evidence type="ECO:0000313" key="7">
    <source>
        <dbReference type="Proteomes" id="UP001597199"/>
    </source>
</evidence>
<sequence>MLPLGFQLTDEELPKVSLTMASLAQVTPIMAIQTGRCQRCQQRALAPLPDGRQYCTACVGLGRVTTTTKLWRLPSGPANPSAMTWRGTLTPAQKQAAQAALTAVDQGRDFLLWAVTGAGKTEMLFPVVAAFLSRGQRVAIASPRVDVVRELAPRFAQAFAQASLAVLYGGSAWPENPADLTVTTTHQLLRYYRHFDLMVVDEVDAFPYTQTPMLAAAVKQARRGPTIFLSATPDKPMQQAVRRQQLAVAFLPRRFHGAPLPVPQLRLTALKQVPKQLGKRDLALLQSLAADRRVLVFVPRIAWLKPLAAHLQQVGLAVRTAHAADSDRAAVVQAFRQGKFTVLLTTTILERGVTIPRCAVVVVAADDPQFSASGLIQMAGRAGRSAANPDDPVWFLARHVTLAQVEAIHAIRQMNRRQS</sequence>
<dbReference type="GO" id="GO:0004386">
    <property type="term" value="F:helicase activity"/>
    <property type="evidence" value="ECO:0007669"/>
    <property type="project" value="UniProtKB-KW"/>
</dbReference>
<dbReference type="SMART" id="SM00490">
    <property type="entry name" value="HELICc"/>
    <property type="match status" value="1"/>
</dbReference>
<comment type="caution">
    <text evidence="6">The sequence shown here is derived from an EMBL/GenBank/DDBJ whole genome shotgun (WGS) entry which is preliminary data.</text>
</comment>
<evidence type="ECO:0000259" key="5">
    <source>
        <dbReference type="PROSITE" id="PS51194"/>
    </source>
</evidence>
<evidence type="ECO:0000313" key="6">
    <source>
        <dbReference type="EMBL" id="MFD1398465.1"/>
    </source>
</evidence>
<protein>
    <submittedName>
        <fullName evidence="6">DEAD/DEAH box helicase</fullName>
    </submittedName>
</protein>
<keyword evidence="2" id="KW-0067">ATP-binding</keyword>
<dbReference type="InterPro" id="IPR011545">
    <property type="entry name" value="DEAD/DEAH_box_helicase_dom"/>
</dbReference>
<keyword evidence="6" id="KW-0378">Hydrolase</keyword>
<keyword evidence="6" id="KW-0347">Helicase</keyword>
<dbReference type="SUPFAM" id="SSF52540">
    <property type="entry name" value="P-loop containing nucleoside triphosphate hydrolases"/>
    <property type="match status" value="1"/>
</dbReference>
<dbReference type="PANTHER" id="PTHR30580:SF1">
    <property type="entry name" value="COMF OPERON PROTEIN 1"/>
    <property type="match status" value="1"/>
</dbReference>
<organism evidence="6 7">
    <name type="scientific">Lacticaseibacillus suilingensis</name>
    <dbReference type="NCBI Taxonomy" id="2799577"/>
    <lineage>
        <taxon>Bacteria</taxon>
        <taxon>Bacillati</taxon>
        <taxon>Bacillota</taxon>
        <taxon>Bacilli</taxon>
        <taxon>Lactobacillales</taxon>
        <taxon>Lactobacillaceae</taxon>
        <taxon>Lacticaseibacillus</taxon>
    </lineage>
</organism>
<name>A0ABW4BD92_9LACO</name>
<dbReference type="Gene3D" id="3.40.50.300">
    <property type="entry name" value="P-loop containing nucleotide triphosphate hydrolases"/>
    <property type="match status" value="2"/>
</dbReference>
<feature type="domain" description="Helicase C-terminal" evidence="5">
    <location>
        <begin position="269"/>
        <end position="419"/>
    </location>
</feature>
<dbReference type="SMART" id="SM00487">
    <property type="entry name" value="DEXDc"/>
    <property type="match status" value="1"/>
</dbReference>
<dbReference type="Pfam" id="PF00271">
    <property type="entry name" value="Helicase_C"/>
    <property type="match status" value="1"/>
</dbReference>
<dbReference type="PROSITE" id="PS51194">
    <property type="entry name" value="HELICASE_CTER"/>
    <property type="match status" value="1"/>
</dbReference>
<dbReference type="PROSITE" id="PS51192">
    <property type="entry name" value="HELICASE_ATP_BIND_1"/>
    <property type="match status" value="1"/>
</dbReference>
<accession>A0ABW4BD92</accession>
<dbReference type="InterPro" id="IPR014001">
    <property type="entry name" value="Helicase_ATP-bd"/>
</dbReference>
<evidence type="ECO:0000259" key="4">
    <source>
        <dbReference type="PROSITE" id="PS51192"/>
    </source>
</evidence>
<dbReference type="PANTHER" id="PTHR30580">
    <property type="entry name" value="PRIMOSOMAL PROTEIN N"/>
    <property type="match status" value="1"/>
</dbReference>
<feature type="domain" description="Helicase ATP-binding" evidence="4">
    <location>
        <begin position="101"/>
        <end position="251"/>
    </location>
</feature>
<evidence type="ECO:0000256" key="3">
    <source>
        <dbReference type="ARBA" id="ARBA00023125"/>
    </source>
</evidence>
<dbReference type="Proteomes" id="UP001597199">
    <property type="component" value="Unassembled WGS sequence"/>
</dbReference>
<gene>
    <name evidence="6" type="ORF">ACFQ41_04010</name>
</gene>
<dbReference type="InterPro" id="IPR001650">
    <property type="entry name" value="Helicase_C-like"/>
</dbReference>
<dbReference type="Pfam" id="PF00270">
    <property type="entry name" value="DEAD"/>
    <property type="match status" value="1"/>
</dbReference>
<evidence type="ECO:0000256" key="1">
    <source>
        <dbReference type="ARBA" id="ARBA00022741"/>
    </source>
</evidence>
<dbReference type="EMBL" id="JBHTOA010000018">
    <property type="protein sequence ID" value="MFD1398465.1"/>
    <property type="molecule type" value="Genomic_DNA"/>
</dbReference>
<dbReference type="InterPro" id="IPR027417">
    <property type="entry name" value="P-loop_NTPase"/>
</dbReference>
<evidence type="ECO:0000256" key="2">
    <source>
        <dbReference type="ARBA" id="ARBA00022840"/>
    </source>
</evidence>
<dbReference type="RefSeq" id="WP_373305860.1">
    <property type="nucleotide sequence ID" value="NZ_BOLV01000008.1"/>
</dbReference>
<reference evidence="7" key="1">
    <citation type="journal article" date="2019" name="Int. J. Syst. Evol. Microbiol.">
        <title>The Global Catalogue of Microorganisms (GCM) 10K type strain sequencing project: providing services to taxonomists for standard genome sequencing and annotation.</title>
        <authorList>
            <consortium name="The Broad Institute Genomics Platform"/>
            <consortium name="The Broad Institute Genome Sequencing Center for Infectious Disease"/>
            <person name="Wu L."/>
            <person name="Ma J."/>
        </authorList>
    </citation>
    <scope>NUCLEOTIDE SEQUENCE [LARGE SCALE GENOMIC DNA]</scope>
    <source>
        <strain evidence="7">CCM 9110</strain>
    </source>
</reference>
<keyword evidence="7" id="KW-1185">Reference proteome</keyword>
<keyword evidence="3" id="KW-0238">DNA-binding</keyword>
<proteinExistence type="predicted"/>